<dbReference type="InterPro" id="IPR043129">
    <property type="entry name" value="ATPase_NBD"/>
</dbReference>
<evidence type="ECO:0000259" key="1">
    <source>
        <dbReference type="Pfam" id="PF01869"/>
    </source>
</evidence>
<proteinExistence type="predicted"/>
<dbReference type="Gene3D" id="3.30.420.40">
    <property type="match status" value="2"/>
</dbReference>
<feature type="domain" description="ATPase BadF/BadG/BcrA/BcrD type" evidence="1">
    <location>
        <begin position="5"/>
        <end position="298"/>
    </location>
</feature>
<organism evidence="2 3">
    <name type="scientific">Cohnella pontilimi</name>
    <dbReference type="NCBI Taxonomy" id="2564100"/>
    <lineage>
        <taxon>Bacteria</taxon>
        <taxon>Bacillati</taxon>
        <taxon>Bacillota</taxon>
        <taxon>Bacilli</taxon>
        <taxon>Bacillales</taxon>
        <taxon>Paenibacillaceae</taxon>
        <taxon>Cohnella</taxon>
    </lineage>
</organism>
<evidence type="ECO:0000313" key="2">
    <source>
        <dbReference type="EMBL" id="TJY43555.1"/>
    </source>
</evidence>
<dbReference type="OrthoDB" id="9772633at2"/>
<dbReference type="Proteomes" id="UP000309673">
    <property type="component" value="Unassembled WGS sequence"/>
</dbReference>
<keyword evidence="3" id="KW-1185">Reference proteome</keyword>
<dbReference type="SUPFAM" id="SSF53067">
    <property type="entry name" value="Actin-like ATPase domain"/>
    <property type="match status" value="2"/>
</dbReference>
<dbReference type="EMBL" id="SUPK01000002">
    <property type="protein sequence ID" value="TJY43555.1"/>
    <property type="molecule type" value="Genomic_DNA"/>
</dbReference>
<accession>A0A4U0FFA4</accession>
<dbReference type="RefSeq" id="WP_136776916.1">
    <property type="nucleotide sequence ID" value="NZ_SUPK01000002.1"/>
</dbReference>
<dbReference type="InterPro" id="IPR052519">
    <property type="entry name" value="Euk-type_GlcNAc_Kinase"/>
</dbReference>
<sequence length="336" mass="35677">MEFLLGVDQGSTKTIAVVGDRNGNIFGIGYADGACHSSDGLDLAMSLVKQACDQAILQAGIAPSQVRLLVGGLTGADWDHEYPLLQDALIRTMGIPSVHVQNDCVIAQRAGTDAGHSVVLCAGTGFNAAVQMPDGGRFIFGYYVNDDDHGGYALGKAAVVAVCNAHAGIGPYTRLTDAILAYYGLSSVDDLLFRRIHQQLGPYKLVAPVLFDIVSSGDEVARGIVENYGRSITRYALAGLRKIGDPELRTDVVLSGSIFKAKDRLLQKVIGETLAQQAPQAVLADALYEPVVGAYLLGLDRIHGAKYALRNENLIASAGRFGLIRLPAEHKGLQTT</sequence>
<dbReference type="Pfam" id="PF01869">
    <property type="entry name" value="BcrAD_BadFG"/>
    <property type="match status" value="1"/>
</dbReference>
<dbReference type="PANTHER" id="PTHR43190:SF3">
    <property type="entry name" value="N-ACETYL-D-GLUCOSAMINE KINASE"/>
    <property type="match status" value="1"/>
</dbReference>
<dbReference type="AlphaFoldDB" id="A0A4U0FFA4"/>
<evidence type="ECO:0000313" key="3">
    <source>
        <dbReference type="Proteomes" id="UP000309673"/>
    </source>
</evidence>
<gene>
    <name evidence="2" type="ORF">E5161_06690</name>
</gene>
<name>A0A4U0FFA4_9BACL</name>
<protein>
    <recommendedName>
        <fullName evidence="1">ATPase BadF/BadG/BcrA/BcrD type domain-containing protein</fullName>
    </recommendedName>
</protein>
<reference evidence="2 3" key="1">
    <citation type="submission" date="2019-04" db="EMBL/GenBank/DDBJ databases">
        <title>Cohnella sp. nov., isolated from soil.</title>
        <authorList>
            <person name="Kim W."/>
        </authorList>
    </citation>
    <scope>NUCLEOTIDE SEQUENCE [LARGE SCALE GENOMIC DNA]</scope>
    <source>
        <strain evidence="2 3">CAU 1483</strain>
    </source>
</reference>
<dbReference type="InterPro" id="IPR002731">
    <property type="entry name" value="ATPase_BadF"/>
</dbReference>
<dbReference type="PANTHER" id="PTHR43190">
    <property type="entry name" value="N-ACETYL-D-GLUCOSAMINE KINASE"/>
    <property type="match status" value="1"/>
</dbReference>
<comment type="caution">
    <text evidence="2">The sequence shown here is derived from an EMBL/GenBank/DDBJ whole genome shotgun (WGS) entry which is preliminary data.</text>
</comment>